<organism evidence="3 4">
    <name type="scientific">Nocardiopsis sediminis</name>
    <dbReference type="NCBI Taxonomy" id="1778267"/>
    <lineage>
        <taxon>Bacteria</taxon>
        <taxon>Bacillati</taxon>
        <taxon>Actinomycetota</taxon>
        <taxon>Actinomycetes</taxon>
        <taxon>Streptosporangiales</taxon>
        <taxon>Nocardiopsidaceae</taxon>
        <taxon>Nocardiopsis</taxon>
    </lineage>
</organism>
<evidence type="ECO:0000256" key="1">
    <source>
        <dbReference type="SAM" id="MobiDB-lite"/>
    </source>
</evidence>
<dbReference type="Pfam" id="PF13560">
    <property type="entry name" value="HTH_31"/>
    <property type="match status" value="1"/>
</dbReference>
<dbReference type="Gene3D" id="1.10.260.40">
    <property type="entry name" value="lambda repressor-like DNA-binding domains"/>
    <property type="match status" value="1"/>
</dbReference>
<name>A0ABV8FTU0_9ACTN</name>
<keyword evidence="4" id="KW-1185">Reference proteome</keyword>
<dbReference type="SUPFAM" id="SSF47413">
    <property type="entry name" value="lambda repressor-like DNA-binding domains"/>
    <property type="match status" value="1"/>
</dbReference>
<comment type="caution">
    <text evidence="3">The sequence shown here is derived from an EMBL/GenBank/DDBJ whole genome shotgun (WGS) entry which is preliminary data.</text>
</comment>
<protein>
    <submittedName>
        <fullName evidence="3">Scr1 family TA system antitoxin-like transcriptional regulator</fullName>
    </submittedName>
</protein>
<dbReference type="InterPro" id="IPR001387">
    <property type="entry name" value="Cro/C1-type_HTH"/>
</dbReference>
<reference evidence="4" key="1">
    <citation type="journal article" date="2019" name="Int. J. Syst. Evol. Microbiol.">
        <title>The Global Catalogue of Microorganisms (GCM) 10K type strain sequencing project: providing services to taxonomists for standard genome sequencing and annotation.</title>
        <authorList>
            <consortium name="The Broad Institute Genomics Platform"/>
            <consortium name="The Broad Institute Genome Sequencing Center for Infectious Disease"/>
            <person name="Wu L."/>
            <person name="Ma J."/>
        </authorList>
    </citation>
    <scope>NUCLEOTIDE SEQUENCE [LARGE SCALE GENOMIC DNA]</scope>
    <source>
        <strain evidence="4">TBRC 1826</strain>
    </source>
</reference>
<proteinExistence type="predicted"/>
<feature type="region of interest" description="Disordered" evidence="1">
    <location>
        <begin position="276"/>
        <end position="302"/>
    </location>
</feature>
<feature type="compositionally biased region" description="Low complexity" evidence="1">
    <location>
        <begin position="289"/>
        <end position="302"/>
    </location>
</feature>
<dbReference type="Pfam" id="PF19054">
    <property type="entry name" value="DUF5753"/>
    <property type="match status" value="1"/>
</dbReference>
<dbReference type="InterPro" id="IPR043917">
    <property type="entry name" value="DUF5753"/>
</dbReference>
<accession>A0ABV8FTU0</accession>
<dbReference type="Proteomes" id="UP001595847">
    <property type="component" value="Unassembled WGS sequence"/>
</dbReference>
<dbReference type="CDD" id="cd00093">
    <property type="entry name" value="HTH_XRE"/>
    <property type="match status" value="1"/>
</dbReference>
<evidence type="ECO:0000313" key="4">
    <source>
        <dbReference type="Proteomes" id="UP001595847"/>
    </source>
</evidence>
<dbReference type="RefSeq" id="WP_378535575.1">
    <property type="nucleotide sequence ID" value="NZ_JBHSBH010000012.1"/>
</dbReference>
<sequence>MAVQRQDQDRSSPGGQGWERFGARVRVARENLGRSLDEVAEAAVVSSHMLAAIEAGEEAPGRRVVECLDRDFSACGVLLDAWARVFISARLADGMPVDRLEGDAAQVRIYDPFAVPEPFRTPEYAAALDRSASPMRRAPADDRGVRRLLRADHAPPYFRVVLDEAALHRPVGTPEITREQLRRLRSLIDKDHIALHVLPAAGPGHPCPRGGFRLLTFSPHHALAFNPHAFGPGQLITDADRVHGYTDLFSALLAEALPEHASAALLADAIGRETPRAITAGPPGDPLIATTSAADPAALARP</sequence>
<dbReference type="EMBL" id="JBHSBH010000012">
    <property type="protein sequence ID" value="MFC3998070.1"/>
    <property type="molecule type" value="Genomic_DNA"/>
</dbReference>
<feature type="domain" description="DUF5753" evidence="2">
    <location>
        <begin position="99"/>
        <end position="267"/>
    </location>
</feature>
<gene>
    <name evidence="3" type="ORF">ACFOVU_19225</name>
</gene>
<evidence type="ECO:0000259" key="2">
    <source>
        <dbReference type="Pfam" id="PF19054"/>
    </source>
</evidence>
<evidence type="ECO:0000313" key="3">
    <source>
        <dbReference type="EMBL" id="MFC3998070.1"/>
    </source>
</evidence>
<dbReference type="InterPro" id="IPR010982">
    <property type="entry name" value="Lambda_DNA-bd_dom_sf"/>
</dbReference>